<evidence type="ECO:0000259" key="2">
    <source>
        <dbReference type="Pfam" id="PF11716"/>
    </source>
</evidence>
<keyword evidence="4" id="KW-1185">Reference proteome</keyword>
<feature type="domain" description="MDMPI C-terminal" evidence="1">
    <location>
        <begin position="153"/>
        <end position="256"/>
    </location>
</feature>
<accession>A0ABV2YHD0</accession>
<name>A0ABV2YHD0_9ACTN</name>
<dbReference type="InterPro" id="IPR010872">
    <property type="entry name" value="MDMPI_C-term_domain"/>
</dbReference>
<keyword evidence="3" id="KW-0413">Isomerase</keyword>
<dbReference type="Proteomes" id="UP001550850">
    <property type="component" value="Unassembled WGS sequence"/>
</dbReference>
<feature type="domain" description="Mycothiol-dependent maleylpyruvate isomerase metal-binding" evidence="2">
    <location>
        <begin position="14"/>
        <end position="140"/>
    </location>
</feature>
<dbReference type="GO" id="GO:0016853">
    <property type="term" value="F:isomerase activity"/>
    <property type="evidence" value="ECO:0007669"/>
    <property type="project" value="UniProtKB-KW"/>
</dbReference>
<reference evidence="3 4" key="1">
    <citation type="submission" date="2024-06" db="EMBL/GenBank/DDBJ databases">
        <title>The Natural Products Discovery Center: Release of the First 8490 Sequenced Strains for Exploring Actinobacteria Biosynthetic Diversity.</title>
        <authorList>
            <person name="Kalkreuter E."/>
            <person name="Kautsar S.A."/>
            <person name="Yang D."/>
            <person name="Bader C.D."/>
            <person name="Teijaro C.N."/>
            <person name="Fluegel L."/>
            <person name="Davis C.M."/>
            <person name="Simpson J.R."/>
            <person name="Lauterbach L."/>
            <person name="Steele A.D."/>
            <person name="Gui C."/>
            <person name="Meng S."/>
            <person name="Li G."/>
            <person name="Viehrig K."/>
            <person name="Ye F."/>
            <person name="Su P."/>
            <person name="Kiefer A.F."/>
            <person name="Nichols A."/>
            <person name="Cepeda A.J."/>
            <person name="Yan W."/>
            <person name="Fan B."/>
            <person name="Jiang Y."/>
            <person name="Adhikari A."/>
            <person name="Zheng C.-J."/>
            <person name="Schuster L."/>
            <person name="Cowan T.M."/>
            <person name="Smanski M.J."/>
            <person name="Chevrette M.G."/>
            <person name="De Carvalho L.P.S."/>
            <person name="Shen B."/>
        </authorList>
    </citation>
    <scope>NUCLEOTIDE SEQUENCE [LARGE SCALE GENOMIC DNA]</scope>
    <source>
        <strain evidence="3 4">NPDC038104</strain>
    </source>
</reference>
<dbReference type="Pfam" id="PF07398">
    <property type="entry name" value="MDMPI_C"/>
    <property type="match status" value="1"/>
</dbReference>
<evidence type="ECO:0000313" key="4">
    <source>
        <dbReference type="Proteomes" id="UP001550850"/>
    </source>
</evidence>
<dbReference type="PANTHER" id="PTHR40758:SF1">
    <property type="entry name" value="CONSERVED PROTEIN"/>
    <property type="match status" value="1"/>
</dbReference>
<proteinExistence type="predicted"/>
<dbReference type="NCBIfam" id="TIGR03083">
    <property type="entry name" value="maleylpyruvate isomerase family mycothiol-dependent enzyme"/>
    <property type="match status" value="1"/>
</dbReference>
<dbReference type="RefSeq" id="WP_108954164.1">
    <property type="nucleotide sequence ID" value="NZ_BEVZ01000004.1"/>
</dbReference>
<dbReference type="EMBL" id="JBEZUR010000015">
    <property type="protein sequence ID" value="MEU3555112.1"/>
    <property type="molecule type" value="Genomic_DNA"/>
</dbReference>
<dbReference type="InterPro" id="IPR034660">
    <property type="entry name" value="DinB/YfiT-like"/>
</dbReference>
<protein>
    <submittedName>
        <fullName evidence="3">Maleylpyruvate isomerase family mycothiol-dependent enzyme</fullName>
    </submittedName>
</protein>
<comment type="caution">
    <text evidence="3">The sequence shown here is derived from an EMBL/GenBank/DDBJ whole genome shotgun (WGS) entry which is preliminary data.</text>
</comment>
<dbReference type="InterPro" id="IPR017517">
    <property type="entry name" value="Maleyloyr_isom"/>
</dbReference>
<dbReference type="PANTHER" id="PTHR40758">
    <property type="entry name" value="CONSERVED PROTEIN"/>
    <property type="match status" value="1"/>
</dbReference>
<organism evidence="3 4">
    <name type="scientific">Streptomyces fragilis</name>
    <dbReference type="NCBI Taxonomy" id="67301"/>
    <lineage>
        <taxon>Bacteria</taxon>
        <taxon>Bacillati</taxon>
        <taxon>Actinomycetota</taxon>
        <taxon>Actinomycetes</taxon>
        <taxon>Kitasatosporales</taxon>
        <taxon>Streptomycetaceae</taxon>
        <taxon>Streptomyces</taxon>
    </lineage>
</organism>
<dbReference type="Pfam" id="PF11716">
    <property type="entry name" value="MDMPI_N"/>
    <property type="match status" value="1"/>
</dbReference>
<gene>
    <name evidence="3" type="ORF">AB0E65_12990</name>
</gene>
<dbReference type="SUPFAM" id="SSF109854">
    <property type="entry name" value="DinB/YfiT-like putative metalloenzymes"/>
    <property type="match status" value="1"/>
</dbReference>
<sequence>MITLSHEDHIANVSRQVRQLRAVVTSGADLAAGVPTCPDWTLEDLVRHIGGALRWAALLVARRATAELPEEEVLLFGGPGARGDAAALDAWLEESGRLLVEALSGAAPDTPVWSWFEERTAGFWARRMSNELAVHRADAALAAGQPYEVAPEMAADTIEEWLRIVRFAQRDPDDQAGADLRLGGRTLHLHATDAPAGLDAEWLVELADEGVRWSRRHGRADVALRGPLTEVMLAFQRRTRPDAGSLEVLGDRALLDFWLARTKWG</sequence>
<dbReference type="InterPro" id="IPR024344">
    <property type="entry name" value="MDMPI_metal-binding"/>
</dbReference>
<evidence type="ECO:0000313" key="3">
    <source>
        <dbReference type="EMBL" id="MEU3555112.1"/>
    </source>
</evidence>
<evidence type="ECO:0000259" key="1">
    <source>
        <dbReference type="Pfam" id="PF07398"/>
    </source>
</evidence>